<dbReference type="EMBL" id="LPUX01000066">
    <property type="protein sequence ID" value="OAP35623.1"/>
    <property type="molecule type" value="Genomic_DNA"/>
</dbReference>
<accession>A0A178XLF0</accession>
<organism evidence="2 3">
    <name type="scientific">Sinorhizobium glycinis</name>
    <dbReference type="NCBI Taxonomy" id="1472378"/>
    <lineage>
        <taxon>Bacteria</taxon>
        <taxon>Pseudomonadati</taxon>
        <taxon>Pseudomonadota</taxon>
        <taxon>Alphaproteobacteria</taxon>
        <taxon>Hyphomicrobiales</taxon>
        <taxon>Rhizobiaceae</taxon>
        <taxon>Sinorhizobium/Ensifer group</taxon>
        <taxon>Sinorhizobium</taxon>
    </lineage>
</organism>
<feature type="domain" description="Hemerythrin-like" evidence="1">
    <location>
        <begin position="27"/>
        <end position="136"/>
    </location>
</feature>
<evidence type="ECO:0000313" key="2">
    <source>
        <dbReference type="EMBL" id="OAP35623.1"/>
    </source>
</evidence>
<dbReference type="RefSeq" id="WP_014857869.1">
    <property type="nucleotide sequence ID" value="NZ_LPUX01000066.1"/>
</dbReference>
<evidence type="ECO:0000259" key="1">
    <source>
        <dbReference type="Pfam" id="PF01814"/>
    </source>
</evidence>
<gene>
    <name evidence="2" type="ORF">AU381_11985</name>
</gene>
<dbReference type="InterPro" id="IPR012312">
    <property type="entry name" value="Hemerythrin-like"/>
</dbReference>
<name>A0A178XLF0_9HYPH</name>
<sequence>MELRIPEPLKTEHSALHSELVDATKQGGRVGAAAKEVARLLHPHFIREEEFALPPLSLLGALAKGTLIPGMTDVVTLTDRLEAELPSMLAEHQQIVAALGELVAAAKAENKPKYVDFAEKLILHARTEEEVLYPAALIVGRYIKLLLGK</sequence>
<reference evidence="2 3" key="1">
    <citation type="journal article" date="2016" name="Int. J. Syst. Evol. Microbiol.">
        <title>Ensifer glycinis sp. nov., an novel rhizobial species associated with Glycine spp.</title>
        <authorList>
            <person name="Yan H."/>
            <person name="Yan J."/>
            <person name="Sui X.H."/>
            <person name="Wang E.T."/>
            <person name="Chen W.X."/>
            <person name="Zhang X.X."/>
            <person name="Chen W.F."/>
        </authorList>
    </citation>
    <scope>NUCLEOTIDE SEQUENCE [LARGE SCALE GENOMIC DNA]</scope>
    <source>
        <strain evidence="2 3">CCBAU 23380</strain>
    </source>
</reference>
<dbReference type="AlphaFoldDB" id="A0A178XLF0"/>
<proteinExistence type="predicted"/>
<dbReference type="Pfam" id="PF01814">
    <property type="entry name" value="Hemerythrin"/>
    <property type="match status" value="1"/>
</dbReference>
<comment type="caution">
    <text evidence="2">The sequence shown here is derived from an EMBL/GenBank/DDBJ whole genome shotgun (WGS) entry which is preliminary data.</text>
</comment>
<evidence type="ECO:0000313" key="3">
    <source>
        <dbReference type="Proteomes" id="UP000094025"/>
    </source>
</evidence>
<dbReference type="OrthoDB" id="1494282at2"/>
<dbReference type="Gene3D" id="1.20.120.520">
    <property type="entry name" value="nmb1532 protein domain like"/>
    <property type="match status" value="1"/>
</dbReference>
<protein>
    <recommendedName>
        <fullName evidence="1">Hemerythrin-like domain-containing protein</fullName>
    </recommendedName>
</protein>
<dbReference type="Proteomes" id="UP000094025">
    <property type="component" value="Unassembled WGS sequence"/>
</dbReference>
<keyword evidence="3" id="KW-1185">Reference proteome</keyword>